<feature type="transmembrane region" description="Helical" evidence="6">
    <location>
        <begin position="41"/>
        <end position="62"/>
    </location>
</feature>
<dbReference type="Gene3D" id="3.40.30.10">
    <property type="entry name" value="Glutaredoxin"/>
    <property type="match status" value="1"/>
</dbReference>
<dbReference type="Pfam" id="PF02683">
    <property type="entry name" value="DsbD_TM"/>
    <property type="match status" value="1"/>
</dbReference>
<reference evidence="8 9" key="1">
    <citation type="submission" date="2017-09" db="EMBL/GenBank/DDBJ databases">
        <title>Depth-based differentiation of microbial function through sediment-hosted aquifers and enrichment of novel symbionts in the deep terrestrial subsurface.</title>
        <authorList>
            <person name="Probst A.J."/>
            <person name="Ladd B."/>
            <person name="Jarett J.K."/>
            <person name="Geller-Mcgrath D.E."/>
            <person name="Sieber C.M."/>
            <person name="Emerson J.B."/>
            <person name="Anantharaman K."/>
            <person name="Thomas B.C."/>
            <person name="Malmstrom R."/>
            <person name="Stieglmeier M."/>
            <person name="Klingl A."/>
            <person name="Woyke T."/>
            <person name="Ryan C.M."/>
            <person name="Banfield J.F."/>
        </authorList>
    </citation>
    <scope>NUCLEOTIDE SEQUENCE [LARGE SCALE GENOMIC DNA]</scope>
    <source>
        <strain evidence="8">CG22_combo_CG10-13_8_21_14_all_38_20</strain>
    </source>
</reference>
<evidence type="ECO:0000256" key="1">
    <source>
        <dbReference type="ARBA" id="ARBA00004651"/>
    </source>
</evidence>
<dbReference type="Pfam" id="PF17991">
    <property type="entry name" value="Thioredoxin_10"/>
    <property type="match status" value="1"/>
</dbReference>
<keyword evidence="4 6" id="KW-1133">Transmembrane helix</keyword>
<feature type="domain" description="Thioredoxin" evidence="7">
    <location>
        <begin position="258"/>
        <end position="407"/>
    </location>
</feature>
<evidence type="ECO:0000256" key="5">
    <source>
        <dbReference type="ARBA" id="ARBA00023136"/>
    </source>
</evidence>
<dbReference type="Pfam" id="PF00578">
    <property type="entry name" value="AhpC-TSA"/>
    <property type="match status" value="1"/>
</dbReference>
<dbReference type="AlphaFoldDB" id="A0A2H0BWZ7"/>
<dbReference type="Proteomes" id="UP000231246">
    <property type="component" value="Unassembled WGS sequence"/>
</dbReference>
<feature type="transmembrane region" description="Helical" evidence="6">
    <location>
        <begin position="6"/>
        <end position="29"/>
    </location>
</feature>
<dbReference type="InterPro" id="IPR000866">
    <property type="entry name" value="AhpC/TSA"/>
</dbReference>
<dbReference type="EMBL" id="PCTA01000025">
    <property type="protein sequence ID" value="PIP61508.1"/>
    <property type="molecule type" value="Genomic_DNA"/>
</dbReference>
<comment type="caution">
    <text evidence="8">The sequence shown here is derived from an EMBL/GenBank/DDBJ whole genome shotgun (WGS) entry which is preliminary data.</text>
</comment>
<keyword evidence="2" id="KW-1003">Cell membrane</keyword>
<keyword evidence="3 6" id="KW-0812">Transmembrane</keyword>
<dbReference type="GO" id="GO:0005886">
    <property type="term" value="C:plasma membrane"/>
    <property type="evidence" value="ECO:0007669"/>
    <property type="project" value="UniProtKB-SubCell"/>
</dbReference>
<dbReference type="Gene3D" id="2.60.120.260">
    <property type="entry name" value="Galactose-binding domain-like"/>
    <property type="match status" value="1"/>
</dbReference>
<feature type="transmembrane region" description="Helical" evidence="6">
    <location>
        <begin position="74"/>
        <end position="96"/>
    </location>
</feature>
<dbReference type="InterPro" id="IPR013766">
    <property type="entry name" value="Thioredoxin_domain"/>
</dbReference>
<dbReference type="PROSITE" id="PS51352">
    <property type="entry name" value="THIOREDOXIN_2"/>
    <property type="match status" value="1"/>
</dbReference>
<dbReference type="GO" id="GO:0017004">
    <property type="term" value="P:cytochrome complex assembly"/>
    <property type="evidence" value="ECO:0007669"/>
    <property type="project" value="InterPro"/>
</dbReference>
<feature type="transmembrane region" description="Helical" evidence="6">
    <location>
        <begin position="155"/>
        <end position="176"/>
    </location>
</feature>
<evidence type="ECO:0000256" key="4">
    <source>
        <dbReference type="ARBA" id="ARBA00022989"/>
    </source>
</evidence>
<dbReference type="SUPFAM" id="SSF52833">
    <property type="entry name" value="Thioredoxin-like"/>
    <property type="match status" value="1"/>
</dbReference>
<sequence length="560" mass="62674">MLLLILFAFIAGVVTILSPCILPILPIVLSGSVEGGKRRPIGVVLGFIISFTFFTLFLTTLVRLTGISADILRILSVVIIFGFGITLLVPHLQVWMEKIFSGLSGVIKHDSEQTTGFRGGLILGLSLGLVWTPCVGPILASVISLALTGSVNGSALFITLAYALGTSIPLLAITYGGRRMIEKVPLLTKNLDKVQKIFGIIMILTALGIYFNIDRKFQSYVLDKFPGYGAGLTQLEDNKAVQEELDKISDPDGQSLLQKIVDPQAPITPELIAGGEWFNSEPLTLAELKGKVILIDFWTYTCINCIRTLPYLKDWHEKYADDGLVIIGVHTPEFEFEKNPENVKKAILDFGIEYPVVQDNDYATWQAYSNRYWPAKYFIDKDGKVRSTHFGEGEYDESEKIIQELLAETGATLNESQIDNPEYTVETRTPELYLGYSRIQALASPERIVKDKQSEYSAPSNLRLNQFSYIGSWLVMPEYASPDKGEFQLRFESKNVFLVMRPKEDISGKVKVYLDGKLVKEVEVDKDKLYELIKLPQPGEHVLRLKFEDNNLELFALTFG</sequence>
<evidence type="ECO:0000313" key="8">
    <source>
        <dbReference type="EMBL" id="PIP61508.1"/>
    </source>
</evidence>
<dbReference type="InterPro" id="IPR036249">
    <property type="entry name" value="Thioredoxin-like_sf"/>
</dbReference>
<gene>
    <name evidence="8" type="ORF">COW99_03760</name>
</gene>
<dbReference type="InterPro" id="IPR041017">
    <property type="entry name" value="Thioredoxin_10"/>
</dbReference>
<evidence type="ECO:0000256" key="3">
    <source>
        <dbReference type="ARBA" id="ARBA00022692"/>
    </source>
</evidence>
<feature type="transmembrane region" description="Helical" evidence="6">
    <location>
        <begin position="117"/>
        <end position="143"/>
    </location>
</feature>
<organism evidence="8 9">
    <name type="scientific">Candidatus Roizmanbacteria bacterium CG22_combo_CG10-13_8_21_14_all_38_20</name>
    <dbReference type="NCBI Taxonomy" id="1974862"/>
    <lineage>
        <taxon>Bacteria</taxon>
        <taxon>Candidatus Roizmaniibacteriota</taxon>
    </lineage>
</organism>
<comment type="subcellular location">
    <subcellularLocation>
        <location evidence="1">Cell membrane</location>
        <topology evidence="1">Multi-pass membrane protein</topology>
    </subcellularLocation>
</comment>
<evidence type="ECO:0000259" key="7">
    <source>
        <dbReference type="PROSITE" id="PS51352"/>
    </source>
</evidence>
<dbReference type="InterPro" id="IPR050553">
    <property type="entry name" value="Thioredoxin_ResA/DsbE_sf"/>
</dbReference>
<evidence type="ECO:0000313" key="9">
    <source>
        <dbReference type="Proteomes" id="UP000231246"/>
    </source>
</evidence>
<keyword evidence="5 6" id="KW-0472">Membrane</keyword>
<evidence type="ECO:0000256" key="6">
    <source>
        <dbReference type="SAM" id="Phobius"/>
    </source>
</evidence>
<dbReference type="PANTHER" id="PTHR42852">
    <property type="entry name" value="THIOL:DISULFIDE INTERCHANGE PROTEIN DSBE"/>
    <property type="match status" value="1"/>
</dbReference>
<name>A0A2H0BWZ7_9BACT</name>
<feature type="transmembrane region" description="Helical" evidence="6">
    <location>
        <begin position="197"/>
        <end position="213"/>
    </location>
</feature>
<dbReference type="CDD" id="cd03012">
    <property type="entry name" value="TlpA_like_DipZ_like"/>
    <property type="match status" value="1"/>
</dbReference>
<protein>
    <recommendedName>
        <fullName evidence="7">Thioredoxin domain-containing protein</fullName>
    </recommendedName>
</protein>
<evidence type="ECO:0000256" key="2">
    <source>
        <dbReference type="ARBA" id="ARBA00022475"/>
    </source>
</evidence>
<dbReference type="GO" id="GO:0016209">
    <property type="term" value="F:antioxidant activity"/>
    <property type="evidence" value="ECO:0007669"/>
    <property type="project" value="InterPro"/>
</dbReference>
<accession>A0A2H0BWZ7</accession>
<dbReference type="InterPro" id="IPR003834">
    <property type="entry name" value="Cyt_c_assmbl_TM_dom"/>
</dbReference>
<dbReference type="PANTHER" id="PTHR42852:SF13">
    <property type="entry name" value="PROTEIN DIPZ"/>
    <property type="match status" value="1"/>
</dbReference>
<proteinExistence type="predicted"/>
<dbReference type="GO" id="GO:0016491">
    <property type="term" value="F:oxidoreductase activity"/>
    <property type="evidence" value="ECO:0007669"/>
    <property type="project" value="InterPro"/>
</dbReference>